<evidence type="ECO:0000256" key="1">
    <source>
        <dbReference type="SAM" id="Phobius"/>
    </source>
</evidence>
<feature type="transmembrane region" description="Helical" evidence="1">
    <location>
        <begin position="49"/>
        <end position="72"/>
    </location>
</feature>
<keyword evidence="1" id="KW-0472">Membrane</keyword>
<feature type="transmembrane region" description="Helical" evidence="1">
    <location>
        <begin position="343"/>
        <end position="365"/>
    </location>
</feature>
<dbReference type="InterPro" id="IPR036259">
    <property type="entry name" value="MFS_trans_sf"/>
</dbReference>
<reference evidence="3" key="1">
    <citation type="journal article" date="2019" name="Int. J. Syst. Evol. Microbiol.">
        <title>The Global Catalogue of Microorganisms (GCM) 10K type strain sequencing project: providing services to taxonomists for standard genome sequencing and annotation.</title>
        <authorList>
            <consortium name="The Broad Institute Genomics Platform"/>
            <consortium name="The Broad Institute Genome Sequencing Center for Infectious Disease"/>
            <person name="Wu L."/>
            <person name="Ma J."/>
        </authorList>
    </citation>
    <scope>NUCLEOTIDE SEQUENCE [LARGE SCALE GENOMIC DNA]</scope>
    <source>
        <strain evidence="3">JCM 16014</strain>
    </source>
</reference>
<feature type="transmembrane region" description="Helical" evidence="1">
    <location>
        <begin position="172"/>
        <end position="191"/>
    </location>
</feature>
<organism evidence="2 3">
    <name type="scientific">Catenulispora yoronensis</name>
    <dbReference type="NCBI Taxonomy" id="450799"/>
    <lineage>
        <taxon>Bacteria</taxon>
        <taxon>Bacillati</taxon>
        <taxon>Actinomycetota</taxon>
        <taxon>Actinomycetes</taxon>
        <taxon>Catenulisporales</taxon>
        <taxon>Catenulisporaceae</taxon>
        <taxon>Catenulispora</taxon>
    </lineage>
</organism>
<feature type="transmembrane region" description="Helical" evidence="1">
    <location>
        <begin position="146"/>
        <end position="166"/>
    </location>
</feature>
<dbReference type="EMBL" id="BAAAQN010000059">
    <property type="protein sequence ID" value="GAA2054472.1"/>
    <property type="molecule type" value="Genomic_DNA"/>
</dbReference>
<feature type="transmembrane region" description="Helical" evidence="1">
    <location>
        <begin position="253"/>
        <end position="273"/>
    </location>
</feature>
<protein>
    <submittedName>
        <fullName evidence="2">MFS transporter</fullName>
    </submittedName>
</protein>
<feature type="transmembrane region" description="Helical" evidence="1">
    <location>
        <begin position="371"/>
        <end position="391"/>
    </location>
</feature>
<dbReference type="InterPro" id="IPR011701">
    <property type="entry name" value="MFS"/>
</dbReference>
<feature type="transmembrane region" description="Helical" evidence="1">
    <location>
        <begin position="103"/>
        <end position="125"/>
    </location>
</feature>
<feature type="transmembrane region" description="Helical" evidence="1">
    <location>
        <begin position="285"/>
        <end position="305"/>
    </location>
</feature>
<gene>
    <name evidence="2" type="ORF">GCM10009839_73290</name>
</gene>
<dbReference type="Gene3D" id="1.20.1250.20">
    <property type="entry name" value="MFS general substrate transporter like domains"/>
    <property type="match status" value="1"/>
</dbReference>
<dbReference type="RefSeq" id="WP_344670302.1">
    <property type="nucleotide sequence ID" value="NZ_BAAAQN010000059.1"/>
</dbReference>
<accession>A0ABN2V7F6</accession>
<comment type="caution">
    <text evidence="2">The sequence shown here is derived from an EMBL/GenBank/DDBJ whole genome shotgun (WGS) entry which is preliminary data.</text>
</comment>
<feature type="transmembrane region" description="Helical" evidence="1">
    <location>
        <begin position="222"/>
        <end position="247"/>
    </location>
</feature>
<dbReference type="Pfam" id="PF07690">
    <property type="entry name" value="MFS_1"/>
    <property type="match status" value="1"/>
</dbReference>
<keyword evidence="1" id="KW-1133">Transmembrane helix</keyword>
<keyword evidence="1" id="KW-0812">Transmembrane</keyword>
<dbReference type="SUPFAM" id="SSF103473">
    <property type="entry name" value="MFS general substrate transporter"/>
    <property type="match status" value="1"/>
</dbReference>
<dbReference type="Proteomes" id="UP001500751">
    <property type="component" value="Unassembled WGS sequence"/>
</dbReference>
<evidence type="ECO:0000313" key="2">
    <source>
        <dbReference type="EMBL" id="GAA2054472.1"/>
    </source>
</evidence>
<name>A0ABN2V7F6_9ACTN</name>
<sequence>MIKLIAPYKPILAMPGTRALFVVAFLARLPLTAKSMALTLHVVLDEGGSYAAAGVASMVMTAGMGVGAPLLGRMVDRRGLKPVLLVTGVAESVYWITTPFLSYSVLLVTTFVLGGLLGVPVFSVIRQAVAARVPESMRRQAFALDSMIVELVFMVGPALAIAAITSMQSAKATLAAIGVLTVGAVVTLWVLNPPIGHNAATAGPDALPPPKLPLSTWLRPSFLLVLATGAAANLVLSGTDISITALLRQQNAVKWAGVCIIAWCLLSLIGGFWHGSTARPWRLPLLMLLLGAGTIPVGFIGHFGWWWLALALLPAGFMCAPTLSSTAEAIASAVPASARGQAMGLQGSAMTLGAAIGAPLAGAVVDRSSPPWAFAATGGIGVLLAAAMLAYQRFAGAGVLETAAPESAVPEISVPEGAMPKGAVPESAVPEWEPEAALAGMTALAASQPVTSAAGHPVTVGAPSLPEPAVACAEPAVG</sequence>
<dbReference type="PANTHER" id="PTHR23542:SF1">
    <property type="entry name" value="MAJOR FACILITATOR SUPERFAMILY (MFS) PROFILE DOMAIN-CONTAINING PROTEIN"/>
    <property type="match status" value="1"/>
</dbReference>
<keyword evidence="3" id="KW-1185">Reference proteome</keyword>
<dbReference type="PANTHER" id="PTHR23542">
    <property type="match status" value="1"/>
</dbReference>
<proteinExistence type="predicted"/>
<feature type="transmembrane region" description="Helical" evidence="1">
    <location>
        <begin position="311"/>
        <end position="331"/>
    </location>
</feature>
<evidence type="ECO:0000313" key="3">
    <source>
        <dbReference type="Proteomes" id="UP001500751"/>
    </source>
</evidence>